<dbReference type="Proteomes" id="UP000552241">
    <property type="component" value="Unassembled WGS sequence"/>
</dbReference>
<organism evidence="1 2">
    <name type="scientific">Moheibacter lacus</name>
    <dbReference type="NCBI Taxonomy" id="2745851"/>
    <lineage>
        <taxon>Bacteria</taxon>
        <taxon>Pseudomonadati</taxon>
        <taxon>Bacteroidota</taxon>
        <taxon>Flavobacteriia</taxon>
        <taxon>Flavobacteriales</taxon>
        <taxon>Weeksellaceae</taxon>
        <taxon>Moheibacter</taxon>
    </lineage>
</organism>
<dbReference type="EMBL" id="JACDZE010000001">
    <property type="protein sequence ID" value="MBA5628549.1"/>
    <property type="molecule type" value="Genomic_DNA"/>
</dbReference>
<evidence type="ECO:0000313" key="2">
    <source>
        <dbReference type="Proteomes" id="UP000552241"/>
    </source>
</evidence>
<accession>A0A838ZRU5</accession>
<name>A0A838ZRU5_9FLAO</name>
<sequence length="250" mass="29804">MNTIKLVKDYGEIYDHLLYKIRSSSENWLYDTIIELIIRKKIVHGNLTIPEDAEWQFKKNYNTFRYFENDERDINNVIAGGPVIKAVGHLQENEIVKKLIELRQDCSFLYFIIENFYGEEPSLSLMETNTMLLIKLIYEGIKNQKIKEFPEDYGFYIFTTNKISMDVTQLKETLKNKVCTEINSNFQDSPIKNTFVNPEELIWFNNNIDAIIEKLNIKQFEWIELIGSITDLRTHFDLLNCYYLFKRFEK</sequence>
<dbReference type="RefSeq" id="WP_182042143.1">
    <property type="nucleotide sequence ID" value="NZ_JACDZE010000001.1"/>
</dbReference>
<dbReference type="AlphaFoldDB" id="A0A838ZRU5"/>
<reference evidence="1 2" key="1">
    <citation type="submission" date="2020-07" db="EMBL/GenBank/DDBJ databases">
        <title>Moheibacter lacus sp. nov., a member of the family Flavobacteriaceae isolated from freshwater lake sediment.</title>
        <authorList>
            <person name="Liu Y."/>
        </authorList>
    </citation>
    <scope>NUCLEOTIDE SEQUENCE [LARGE SCALE GENOMIC DNA]</scope>
    <source>
        <strain evidence="1 2">BDHS18</strain>
    </source>
</reference>
<keyword evidence="2" id="KW-1185">Reference proteome</keyword>
<evidence type="ECO:0000313" key="1">
    <source>
        <dbReference type="EMBL" id="MBA5628549.1"/>
    </source>
</evidence>
<proteinExistence type="predicted"/>
<comment type="caution">
    <text evidence="1">The sequence shown here is derived from an EMBL/GenBank/DDBJ whole genome shotgun (WGS) entry which is preliminary data.</text>
</comment>
<protein>
    <submittedName>
        <fullName evidence="1">Uncharacterized protein</fullName>
    </submittedName>
</protein>
<gene>
    <name evidence="1" type="ORF">HU137_02050</name>
</gene>